<evidence type="ECO:0000313" key="4">
    <source>
        <dbReference type="EMBL" id="RMX78281.1"/>
    </source>
</evidence>
<feature type="compositionally biased region" description="Polar residues" evidence="2">
    <location>
        <begin position="776"/>
        <end position="786"/>
    </location>
</feature>
<accession>A0A3M6WII7</accession>
<name>A0A3M6WII7_HORWE</name>
<dbReference type="EMBL" id="QWIJ01000848">
    <property type="protein sequence ID" value="RMX78281.1"/>
    <property type="molecule type" value="Genomic_DNA"/>
</dbReference>
<feature type="compositionally biased region" description="Polar residues" evidence="2">
    <location>
        <begin position="168"/>
        <end position="180"/>
    </location>
</feature>
<dbReference type="GO" id="GO:0007165">
    <property type="term" value="P:signal transduction"/>
    <property type="evidence" value="ECO:0007669"/>
    <property type="project" value="TreeGrafter"/>
</dbReference>
<dbReference type="InterPro" id="IPR013783">
    <property type="entry name" value="Ig-like_fold"/>
</dbReference>
<feature type="compositionally biased region" description="Low complexity" evidence="2">
    <location>
        <begin position="693"/>
        <end position="702"/>
    </location>
</feature>
<comment type="caution">
    <text evidence="4">The sequence shown here is derived from an EMBL/GenBank/DDBJ whole genome shotgun (WGS) entry which is preliminary data.</text>
</comment>
<feature type="compositionally biased region" description="Basic and acidic residues" evidence="2">
    <location>
        <begin position="464"/>
        <end position="481"/>
    </location>
</feature>
<evidence type="ECO:0000313" key="5">
    <source>
        <dbReference type="Proteomes" id="UP000281245"/>
    </source>
</evidence>
<dbReference type="OrthoDB" id="5873279at2759"/>
<feature type="compositionally biased region" description="Polar residues" evidence="2">
    <location>
        <begin position="383"/>
        <end position="400"/>
    </location>
</feature>
<proteinExistence type="inferred from homology"/>
<dbReference type="InterPro" id="IPR050827">
    <property type="entry name" value="CRP1_MDG1_kinase"/>
</dbReference>
<feature type="compositionally biased region" description="Basic and acidic residues" evidence="2">
    <location>
        <begin position="181"/>
        <end position="192"/>
    </location>
</feature>
<feature type="compositionally biased region" description="Polar residues" evidence="2">
    <location>
        <begin position="436"/>
        <end position="449"/>
    </location>
</feature>
<gene>
    <name evidence="4" type="ORF">D0869_09208</name>
</gene>
<comment type="similarity">
    <text evidence="1">Belongs to the CRP1/MDG1 family.</text>
</comment>
<evidence type="ECO:0000256" key="1">
    <source>
        <dbReference type="ARBA" id="ARBA00038216"/>
    </source>
</evidence>
<dbReference type="PANTHER" id="PTHR10343:SF81">
    <property type="entry name" value="CRUCIFORM DNA-RECOGNIZING PROTEIN 1-RELATED"/>
    <property type="match status" value="1"/>
</dbReference>
<feature type="compositionally biased region" description="Polar residues" evidence="2">
    <location>
        <begin position="848"/>
        <end position="861"/>
    </location>
</feature>
<dbReference type="CDD" id="cd02859">
    <property type="entry name" value="E_set_AMPKbeta_like_N"/>
    <property type="match status" value="1"/>
</dbReference>
<feature type="compositionally biased region" description="Low complexity" evidence="2">
    <location>
        <begin position="743"/>
        <end position="772"/>
    </location>
</feature>
<dbReference type="Proteomes" id="UP000281245">
    <property type="component" value="Unassembled WGS sequence"/>
</dbReference>
<evidence type="ECO:0000259" key="3">
    <source>
        <dbReference type="Pfam" id="PF16561"/>
    </source>
</evidence>
<feature type="region of interest" description="Disordered" evidence="2">
    <location>
        <begin position="62"/>
        <end position="340"/>
    </location>
</feature>
<dbReference type="SUPFAM" id="SSF81296">
    <property type="entry name" value="E set domains"/>
    <property type="match status" value="1"/>
</dbReference>
<feature type="region of interest" description="Disordered" evidence="2">
    <location>
        <begin position="368"/>
        <end position="985"/>
    </location>
</feature>
<dbReference type="GO" id="GO:0005634">
    <property type="term" value="C:nucleus"/>
    <property type="evidence" value="ECO:0007669"/>
    <property type="project" value="TreeGrafter"/>
</dbReference>
<dbReference type="GO" id="GO:0031588">
    <property type="term" value="C:nucleotide-activated protein kinase complex"/>
    <property type="evidence" value="ECO:0007669"/>
    <property type="project" value="TreeGrafter"/>
</dbReference>
<feature type="compositionally biased region" description="Low complexity" evidence="2">
    <location>
        <begin position="900"/>
        <end position="925"/>
    </location>
</feature>
<feature type="compositionally biased region" description="Low complexity" evidence="2">
    <location>
        <begin position="597"/>
        <end position="616"/>
    </location>
</feature>
<feature type="compositionally biased region" description="Polar residues" evidence="2">
    <location>
        <begin position="798"/>
        <end position="812"/>
    </location>
</feature>
<dbReference type="InterPro" id="IPR032640">
    <property type="entry name" value="AMPK1_CBM"/>
</dbReference>
<evidence type="ECO:0000256" key="2">
    <source>
        <dbReference type="SAM" id="MobiDB-lite"/>
    </source>
</evidence>
<feature type="compositionally biased region" description="Basic and acidic residues" evidence="2">
    <location>
        <begin position="423"/>
        <end position="435"/>
    </location>
</feature>
<reference evidence="4 5" key="1">
    <citation type="journal article" date="2018" name="BMC Genomics">
        <title>Genomic evidence for intraspecific hybridization in a clonal and extremely halotolerant yeast.</title>
        <authorList>
            <person name="Gostincar C."/>
            <person name="Stajich J.E."/>
            <person name="Zupancic J."/>
            <person name="Zalar P."/>
            <person name="Gunde-Cimerman N."/>
        </authorList>
    </citation>
    <scope>NUCLEOTIDE SEQUENCE [LARGE SCALE GENOMIC DNA]</scope>
    <source>
        <strain evidence="4 5">EXF-6656</strain>
    </source>
</reference>
<feature type="domain" description="AMP-activated protein kinase glycogen-binding" evidence="3">
    <location>
        <begin position="4"/>
        <end position="81"/>
    </location>
</feature>
<dbReference type="InterPro" id="IPR014756">
    <property type="entry name" value="Ig_E-set"/>
</dbReference>
<dbReference type="GO" id="GO:0019901">
    <property type="term" value="F:protein kinase binding"/>
    <property type="evidence" value="ECO:0007669"/>
    <property type="project" value="TreeGrafter"/>
</dbReference>
<dbReference type="Pfam" id="PF16561">
    <property type="entry name" value="AMPK1_CBM"/>
    <property type="match status" value="1"/>
</dbReference>
<dbReference type="GO" id="GO:0005737">
    <property type="term" value="C:cytoplasm"/>
    <property type="evidence" value="ECO:0007669"/>
    <property type="project" value="TreeGrafter"/>
</dbReference>
<dbReference type="VEuPathDB" id="FungiDB:BTJ68_07120"/>
<dbReference type="PANTHER" id="PTHR10343">
    <property type="entry name" value="5'-AMP-ACTIVATED PROTEIN KINASE , BETA SUBUNIT"/>
    <property type="match status" value="1"/>
</dbReference>
<feature type="compositionally biased region" description="Basic and acidic residues" evidence="2">
    <location>
        <begin position="304"/>
        <end position="332"/>
    </location>
</feature>
<dbReference type="AlphaFoldDB" id="A0A3M6WII7"/>
<feature type="compositionally biased region" description="Low complexity" evidence="2">
    <location>
        <begin position="484"/>
        <end position="505"/>
    </location>
</feature>
<dbReference type="Gene3D" id="2.60.40.10">
    <property type="entry name" value="Immunoglobulins"/>
    <property type="match status" value="1"/>
</dbReference>
<feature type="compositionally biased region" description="Basic and acidic residues" evidence="2">
    <location>
        <begin position="731"/>
        <end position="742"/>
    </location>
</feature>
<protein>
    <recommendedName>
        <fullName evidence="3">AMP-activated protein kinase glycogen-binding domain-containing protein</fullName>
    </recommendedName>
</protein>
<feature type="compositionally biased region" description="Basic and acidic residues" evidence="2">
    <location>
        <begin position="942"/>
        <end position="969"/>
    </location>
</feature>
<organism evidence="4 5">
    <name type="scientific">Hortaea werneckii</name>
    <name type="common">Black yeast</name>
    <name type="synonym">Cladosporium werneckii</name>
    <dbReference type="NCBI Taxonomy" id="91943"/>
    <lineage>
        <taxon>Eukaryota</taxon>
        <taxon>Fungi</taxon>
        <taxon>Dikarya</taxon>
        <taxon>Ascomycota</taxon>
        <taxon>Pezizomycotina</taxon>
        <taxon>Dothideomycetes</taxon>
        <taxon>Dothideomycetidae</taxon>
        <taxon>Mycosphaerellales</taxon>
        <taxon>Teratosphaeriaceae</taxon>
        <taxon>Hortaea</taxon>
    </lineage>
</organism>
<sequence>MASYTFTYDHPAEEVYVTGNFDDWSKSEKLEKSGTSHSKKVELPKADEKIFYKFVADGEWKHDPTAKTETDSDGNVNNVLDPSDLEISASTANINSVGPGASTAAMAGQQPIESSKHEAPPGAFPETPATETPSAGGGSEQVYGVAPLPATGGAGNPVHLKPGEKVPDSSSLTANTTESNVKLDKESYEKADAGAPQIPAVLSPTSEREAAGAQPIFAGVGPQTSNMVPESSMGMGKDTPAPIESQDTGPAISSAAPRSTTAALAGQQPIRSKEEQGRAAPEVVQESQKEANVDPEASDNARALGEKDEVESELHSKVPEEPSVDDKNKGNEDSGMSKGGIAGLAAAGVAGAGAAAAGTAYAMNDKVKESTGKDPVSALPESVQKSISGMNQEASANPSEVPSARPAAQPTASDAALPQQLHAGEDVKVPAEADRATTNNVPEPVTASQKEAHADPEAAANKTAVEEKNEFESELKSKVPESEATGQPAPTASAATTSTAPLASAEKTDSISPDAAAAKSTSGAPQLADPTAGVGAINLEGKEGSKELNAPAHAPAKTPAEKVNQLVGQAREEQSRDVSPMTQAAPVGQGKPEVTEGPVSSKAPAASGPAAASAGGMTQEKPEVTEGPVSSKAPAVSGPDAAGAGGMTQEKPVVTEGPASSKAPEVSGPGAAGAGGMTQEKPEVTEGPVSSKAPAASGPDAAGAGGMTQEKPVVTEGPASSKAPEVSKPAGESDKMTQEKPEATTGAASSAAPAEQKGEEGAAAAVAGKPVGTPRNPESANTTPQKRGSLIDRMRNSPADSQKSGASGTTEGRSIAAAALRPAPSPVRTLHRQPLPHLSLSRAKHWNPNRSTASPLEQPSRAQEGRAPRISPQSFERGPRVQFAQELEVIERVESRQHSESASSSSASQAASASPPRSIAGSRPPNVASDAITQAGPAPKSPRLEDPRQHSELWKDLNRAAGQDLDRKYPPANSSARGTRGGRQR</sequence>
<feature type="compositionally biased region" description="Basic and acidic residues" evidence="2">
    <location>
        <begin position="889"/>
        <end position="899"/>
    </location>
</feature>